<sequence>MNSDCSTNVLYKLADKTQLLPLQNKLNRANDTLRQTKHSQYNNQFPQETQFPGSSSSAVSNGNTIVGSSLQDIPTDNTLGWRDEFLQNQTIPLQKTIPKFDRLLTNLEVDSSLRFGDNNLGPAQTASILHSAAPNNYTTTNNLKYQTYDYYNIDHEIQQKIQMEPRNMMCPPDALQDEFEELEKELEDLDLDAVMTTTSTTLSDSQENCLIDERQLFRDTATELYTLTVDNPKYISNGTQSKMVNSKFMNMMKMISNGSVNLNNTQTELCSTTSKEPMGNKYINIPENIYN</sequence>
<feature type="domain" description="PEX18/PEX21 C-terminal" evidence="6">
    <location>
        <begin position="212"/>
        <end position="271"/>
    </location>
</feature>
<name>A0A1X7R5J8_9SACH</name>
<evidence type="ECO:0000256" key="2">
    <source>
        <dbReference type="ARBA" id="ARBA00004496"/>
    </source>
</evidence>
<evidence type="ECO:0000313" key="7">
    <source>
        <dbReference type="EMBL" id="SMN20759.1"/>
    </source>
</evidence>
<dbReference type="OrthoDB" id="10267501at2759"/>
<keyword evidence="5" id="KW-0576">Peroxisome</keyword>
<keyword evidence="8" id="KW-1185">Reference proteome</keyword>
<dbReference type="EMBL" id="FXLY01000006">
    <property type="protein sequence ID" value="SMN20759.1"/>
    <property type="molecule type" value="Genomic_DNA"/>
</dbReference>
<gene>
    <name evidence="7" type="ORF">KASA_0M01551G</name>
</gene>
<dbReference type="Gene3D" id="6.10.280.230">
    <property type="match status" value="1"/>
</dbReference>
<keyword evidence="4" id="KW-0832">Ubl conjugation</keyword>
<evidence type="ECO:0000256" key="5">
    <source>
        <dbReference type="ARBA" id="ARBA00023140"/>
    </source>
</evidence>
<reference evidence="7 8" key="1">
    <citation type="submission" date="2017-04" db="EMBL/GenBank/DDBJ databases">
        <authorList>
            <person name="Afonso C.L."/>
            <person name="Miller P.J."/>
            <person name="Scott M.A."/>
            <person name="Spackman E."/>
            <person name="Goraichik I."/>
            <person name="Dimitrov K.M."/>
            <person name="Suarez D.L."/>
            <person name="Swayne D.E."/>
        </authorList>
    </citation>
    <scope>NUCLEOTIDE SEQUENCE [LARGE SCALE GENOMIC DNA]</scope>
</reference>
<protein>
    <recommendedName>
        <fullName evidence="6">PEX18/PEX21 C-terminal domain-containing protein</fullName>
    </recommendedName>
</protein>
<dbReference type="Pfam" id="PF25098">
    <property type="entry name" value="PEX18_PEX21_C"/>
    <property type="match status" value="1"/>
</dbReference>
<evidence type="ECO:0000256" key="4">
    <source>
        <dbReference type="ARBA" id="ARBA00022843"/>
    </source>
</evidence>
<organism evidence="7 8">
    <name type="scientific">Maudiozyma saulgeensis</name>
    <dbReference type="NCBI Taxonomy" id="1789683"/>
    <lineage>
        <taxon>Eukaryota</taxon>
        <taxon>Fungi</taxon>
        <taxon>Dikarya</taxon>
        <taxon>Ascomycota</taxon>
        <taxon>Saccharomycotina</taxon>
        <taxon>Saccharomycetes</taxon>
        <taxon>Saccharomycetales</taxon>
        <taxon>Saccharomycetaceae</taxon>
        <taxon>Maudiozyma</taxon>
    </lineage>
</organism>
<dbReference type="Proteomes" id="UP000196158">
    <property type="component" value="Unassembled WGS sequence"/>
</dbReference>
<evidence type="ECO:0000256" key="1">
    <source>
        <dbReference type="ARBA" id="ARBA00004275"/>
    </source>
</evidence>
<keyword evidence="3" id="KW-0963">Cytoplasm</keyword>
<evidence type="ECO:0000256" key="3">
    <source>
        <dbReference type="ARBA" id="ARBA00022490"/>
    </source>
</evidence>
<evidence type="ECO:0000259" key="6">
    <source>
        <dbReference type="Pfam" id="PF25098"/>
    </source>
</evidence>
<evidence type="ECO:0000313" key="8">
    <source>
        <dbReference type="Proteomes" id="UP000196158"/>
    </source>
</evidence>
<dbReference type="AlphaFoldDB" id="A0A1X7R5J8"/>
<comment type="subcellular location">
    <subcellularLocation>
        <location evidence="2">Cytoplasm</location>
    </subcellularLocation>
    <subcellularLocation>
        <location evidence="1">Peroxisome</location>
    </subcellularLocation>
</comment>
<dbReference type="InterPro" id="IPR056940">
    <property type="entry name" value="PEX18_PEX21_C"/>
</dbReference>
<proteinExistence type="predicted"/>
<dbReference type="GO" id="GO:0005777">
    <property type="term" value="C:peroxisome"/>
    <property type="evidence" value="ECO:0007669"/>
    <property type="project" value="UniProtKB-SubCell"/>
</dbReference>
<accession>A0A1X7R5J8</accession>